<dbReference type="InterPro" id="IPR000595">
    <property type="entry name" value="cNMP-bd_dom"/>
</dbReference>
<dbReference type="Pfam" id="PF00027">
    <property type="entry name" value="cNMP_binding"/>
    <property type="match status" value="1"/>
</dbReference>
<dbReference type="InterPro" id="IPR014710">
    <property type="entry name" value="RmlC-like_jellyroll"/>
</dbReference>
<dbReference type="PROSITE" id="PS50042">
    <property type="entry name" value="CNMP_BINDING_3"/>
    <property type="match status" value="1"/>
</dbReference>
<keyword evidence="3" id="KW-1185">Reference proteome</keyword>
<dbReference type="Gene3D" id="2.60.120.10">
    <property type="entry name" value="Jelly Rolls"/>
    <property type="match status" value="1"/>
</dbReference>
<dbReference type="EMBL" id="WQLA01000004">
    <property type="protein sequence ID" value="MVN91901.1"/>
    <property type="molecule type" value="Genomic_DNA"/>
</dbReference>
<evidence type="ECO:0000313" key="2">
    <source>
        <dbReference type="EMBL" id="MVN91901.1"/>
    </source>
</evidence>
<comment type="caution">
    <text evidence="2">The sequence shown here is derived from an EMBL/GenBank/DDBJ whole genome shotgun (WGS) entry which is preliminary data.</text>
</comment>
<dbReference type="SMART" id="SM00100">
    <property type="entry name" value="cNMP"/>
    <property type="match status" value="1"/>
</dbReference>
<protein>
    <submittedName>
        <fullName evidence="2">Cyclic nucleotide-binding domain-containing protein</fullName>
    </submittedName>
</protein>
<accession>A0A6I4I9U7</accession>
<proteinExistence type="predicted"/>
<organism evidence="2 3">
    <name type="scientific">Mucilaginibacter aquatilis</name>
    <dbReference type="NCBI Taxonomy" id="1517760"/>
    <lineage>
        <taxon>Bacteria</taxon>
        <taxon>Pseudomonadati</taxon>
        <taxon>Bacteroidota</taxon>
        <taxon>Sphingobacteriia</taxon>
        <taxon>Sphingobacteriales</taxon>
        <taxon>Sphingobacteriaceae</taxon>
        <taxon>Mucilaginibacter</taxon>
    </lineage>
</organism>
<dbReference type="SUPFAM" id="SSF51206">
    <property type="entry name" value="cAMP-binding domain-like"/>
    <property type="match status" value="1"/>
</dbReference>
<gene>
    <name evidence="2" type="ORF">GO816_12255</name>
</gene>
<sequence length="211" mass="24444">MLRASSNITQPDIECLLQVFNIVQAFDRQAFDAILPHWQVVNCKRKQTLTIEGDTERYLYVVSEGIQRCYCNHQNKEATMVFFYPGSFAGVVESYLLQRASTMNFETLTTSRLLRINYTHFMQVTEQYPQIERWMRVLLSYTLAGVLERQKELSVYSAADKMNALFKRSAFIFNLVPHKYLASYIGVDPATFSKLLSKMDEGKNNGIDQDF</sequence>
<reference evidence="2 3" key="1">
    <citation type="submission" date="2019-12" db="EMBL/GenBank/DDBJ databases">
        <title>Mucilaginibacter sp. HME9299 genome sequencing and assembly.</title>
        <authorList>
            <person name="Kang H."/>
            <person name="Kim H."/>
            <person name="Joh K."/>
        </authorList>
    </citation>
    <scope>NUCLEOTIDE SEQUENCE [LARGE SCALE GENOMIC DNA]</scope>
    <source>
        <strain evidence="2 3">HME9299</strain>
    </source>
</reference>
<evidence type="ECO:0000313" key="3">
    <source>
        <dbReference type="Proteomes" id="UP000434850"/>
    </source>
</evidence>
<name>A0A6I4I9U7_9SPHI</name>
<dbReference type="AlphaFoldDB" id="A0A6I4I9U7"/>
<feature type="domain" description="Cyclic nucleotide-binding" evidence="1">
    <location>
        <begin position="22"/>
        <end position="124"/>
    </location>
</feature>
<dbReference type="CDD" id="cd00038">
    <property type="entry name" value="CAP_ED"/>
    <property type="match status" value="1"/>
</dbReference>
<evidence type="ECO:0000259" key="1">
    <source>
        <dbReference type="PROSITE" id="PS50042"/>
    </source>
</evidence>
<dbReference type="Proteomes" id="UP000434850">
    <property type="component" value="Unassembled WGS sequence"/>
</dbReference>
<dbReference type="InterPro" id="IPR018490">
    <property type="entry name" value="cNMP-bd_dom_sf"/>
</dbReference>